<evidence type="ECO:0000313" key="3">
    <source>
        <dbReference type="Proteomes" id="UP000660611"/>
    </source>
</evidence>
<dbReference type="AlphaFoldDB" id="A0A919PNN4"/>
<proteinExistence type="predicted"/>
<accession>A0A919PNN4</accession>
<sequence length="87" mass="9567">MVGAAYTRGKAMGKSKKNDNFDSRGMHRSEDDLGYMDPDLSNDMTITPDADIAGQSATANTATMQAKKLQQEQQTSLQDKRANQPDR</sequence>
<evidence type="ECO:0000313" key="2">
    <source>
        <dbReference type="EMBL" id="GIG46937.1"/>
    </source>
</evidence>
<comment type="caution">
    <text evidence="2">The sequence shown here is derived from an EMBL/GenBank/DDBJ whole genome shotgun (WGS) entry which is preliminary data.</text>
</comment>
<keyword evidence="3" id="KW-1185">Reference proteome</keyword>
<name>A0A919PNN4_9ACTN</name>
<dbReference type="Proteomes" id="UP000660611">
    <property type="component" value="Unassembled WGS sequence"/>
</dbReference>
<reference evidence="2" key="1">
    <citation type="submission" date="2021-01" db="EMBL/GenBank/DDBJ databases">
        <title>Whole genome shotgun sequence of Dactylosporangium siamense NBRC 106093.</title>
        <authorList>
            <person name="Komaki H."/>
            <person name="Tamura T."/>
        </authorList>
    </citation>
    <scope>NUCLEOTIDE SEQUENCE</scope>
    <source>
        <strain evidence="2">NBRC 106093</strain>
    </source>
</reference>
<feature type="compositionally biased region" description="Basic and acidic residues" evidence="1">
    <location>
        <begin position="78"/>
        <end position="87"/>
    </location>
</feature>
<dbReference type="EMBL" id="BONQ01000078">
    <property type="protein sequence ID" value="GIG46937.1"/>
    <property type="molecule type" value="Genomic_DNA"/>
</dbReference>
<evidence type="ECO:0000256" key="1">
    <source>
        <dbReference type="SAM" id="MobiDB-lite"/>
    </source>
</evidence>
<feature type="region of interest" description="Disordered" evidence="1">
    <location>
        <begin position="60"/>
        <end position="87"/>
    </location>
</feature>
<organism evidence="2 3">
    <name type="scientific">Dactylosporangium siamense</name>
    <dbReference type="NCBI Taxonomy" id="685454"/>
    <lineage>
        <taxon>Bacteria</taxon>
        <taxon>Bacillati</taxon>
        <taxon>Actinomycetota</taxon>
        <taxon>Actinomycetes</taxon>
        <taxon>Micromonosporales</taxon>
        <taxon>Micromonosporaceae</taxon>
        <taxon>Dactylosporangium</taxon>
    </lineage>
</organism>
<gene>
    <name evidence="2" type="ORF">Dsi01nite_049780</name>
</gene>
<feature type="compositionally biased region" description="Basic and acidic residues" evidence="1">
    <location>
        <begin position="16"/>
        <end position="31"/>
    </location>
</feature>
<feature type="region of interest" description="Disordered" evidence="1">
    <location>
        <begin position="1"/>
        <end position="44"/>
    </location>
</feature>
<protein>
    <submittedName>
        <fullName evidence="2">Uncharacterized protein</fullName>
    </submittedName>
</protein>